<sequence length="264" mass="29141">MVIPDIVKDAFSDVPKLPASERPLICVTPRWMPEENFSDSASVAQIQFDAILAAGGIPIMMPLTEDPEVIGQFVEMCDGFCLTGGHDVDPRNWGEEPRDLNRLCPIRDALEFELVKQVLAADKPLLAICRGLQLLNVVLGGTLVQDLHTLEATENHAFWTHSANLYHPAHAVHVQKDSSLYNALGKVEDIQANSYHDEALKKVSAELTVVAYASDGIIEGAEVKGKTFALGVQWHPEYGWQYSKADCELWKSFVTASRASRSSR</sequence>
<dbReference type="Gene3D" id="3.40.50.880">
    <property type="match status" value="1"/>
</dbReference>
<evidence type="ECO:0000313" key="1">
    <source>
        <dbReference type="EMBL" id="MBF4802548.1"/>
    </source>
</evidence>
<reference evidence="1" key="1">
    <citation type="submission" date="2020-04" db="EMBL/GenBank/DDBJ databases">
        <title>Deep metagenomics examines the oral microbiome during advanced dental caries in children, revealing novel taxa and co-occurrences with host molecules.</title>
        <authorList>
            <person name="Baker J.L."/>
            <person name="Morton J.T."/>
            <person name="Dinis M."/>
            <person name="Alvarez R."/>
            <person name="Tran N.C."/>
            <person name="Knight R."/>
            <person name="Edlund A."/>
        </authorList>
    </citation>
    <scope>NUCLEOTIDE SEQUENCE</scope>
    <source>
        <strain evidence="1">JCVI_3_bin.11</strain>
    </source>
</reference>
<protein>
    <submittedName>
        <fullName evidence="1">Gamma-glutamyl-gamma-aminobutyrate hydrolase family protein</fullName>
    </submittedName>
</protein>
<dbReference type="CDD" id="cd01745">
    <property type="entry name" value="GATase1_2"/>
    <property type="match status" value="1"/>
</dbReference>
<dbReference type="SUPFAM" id="SSF52317">
    <property type="entry name" value="Class I glutamine amidotransferase-like"/>
    <property type="match status" value="1"/>
</dbReference>
<keyword evidence="1" id="KW-0378">Hydrolase</keyword>
<dbReference type="InterPro" id="IPR011697">
    <property type="entry name" value="Peptidase_C26"/>
</dbReference>
<dbReference type="InterPro" id="IPR029062">
    <property type="entry name" value="Class_I_gatase-like"/>
</dbReference>
<accession>A0A9D6AF16</accession>
<dbReference type="GO" id="GO:0005829">
    <property type="term" value="C:cytosol"/>
    <property type="evidence" value="ECO:0007669"/>
    <property type="project" value="TreeGrafter"/>
</dbReference>
<dbReference type="PANTHER" id="PTHR43235:SF1">
    <property type="entry name" value="GLUTAMINE AMIDOTRANSFERASE PB2B2.05-RELATED"/>
    <property type="match status" value="1"/>
</dbReference>
<name>A0A9D6AF16_9ACTN</name>
<dbReference type="GO" id="GO:0006598">
    <property type="term" value="P:polyamine catabolic process"/>
    <property type="evidence" value="ECO:0007669"/>
    <property type="project" value="TreeGrafter"/>
</dbReference>
<proteinExistence type="predicted"/>
<dbReference type="GO" id="GO:0033969">
    <property type="term" value="F:gamma-glutamyl-gamma-aminobutyrate hydrolase activity"/>
    <property type="evidence" value="ECO:0007669"/>
    <property type="project" value="TreeGrafter"/>
</dbReference>
<organism evidence="1 2">
    <name type="scientific">Lancefieldella parvula</name>
    <dbReference type="NCBI Taxonomy" id="1382"/>
    <lineage>
        <taxon>Bacteria</taxon>
        <taxon>Bacillati</taxon>
        <taxon>Actinomycetota</taxon>
        <taxon>Coriobacteriia</taxon>
        <taxon>Coriobacteriales</taxon>
        <taxon>Atopobiaceae</taxon>
        <taxon>Lancefieldella</taxon>
    </lineage>
</organism>
<dbReference type="EMBL" id="JABZGU010000021">
    <property type="protein sequence ID" value="MBF4802548.1"/>
    <property type="molecule type" value="Genomic_DNA"/>
</dbReference>
<dbReference type="PROSITE" id="PS51273">
    <property type="entry name" value="GATASE_TYPE_1"/>
    <property type="match status" value="1"/>
</dbReference>
<comment type="caution">
    <text evidence="1">The sequence shown here is derived from an EMBL/GenBank/DDBJ whole genome shotgun (WGS) entry which is preliminary data.</text>
</comment>
<dbReference type="Proteomes" id="UP000787322">
    <property type="component" value="Unassembled WGS sequence"/>
</dbReference>
<dbReference type="AlphaFoldDB" id="A0A9D6AF16"/>
<dbReference type="Pfam" id="PF07722">
    <property type="entry name" value="Peptidase_C26"/>
    <property type="match status" value="1"/>
</dbReference>
<dbReference type="InterPro" id="IPR044668">
    <property type="entry name" value="PuuD-like"/>
</dbReference>
<dbReference type="PANTHER" id="PTHR43235">
    <property type="entry name" value="GLUTAMINE AMIDOTRANSFERASE PB2B2.05-RELATED"/>
    <property type="match status" value="1"/>
</dbReference>
<evidence type="ECO:0000313" key="2">
    <source>
        <dbReference type="Proteomes" id="UP000787322"/>
    </source>
</evidence>
<gene>
    <name evidence="1" type="ORF">HXK24_01810</name>
</gene>